<keyword evidence="2" id="KW-0288">FMN</keyword>
<feature type="domain" description="PAS" evidence="5">
    <location>
        <begin position="33"/>
        <end position="128"/>
    </location>
</feature>
<dbReference type="Proteomes" id="UP000041254">
    <property type="component" value="Unassembled WGS sequence"/>
</dbReference>
<feature type="region of interest" description="Disordered" evidence="4">
    <location>
        <begin position="178"/>
        <end position="202"/>
    </location>
</feature>
<dbReference type="EMBL" id="CDMY01000376">
    <property type="protein sequence ID" value="CEM07537.1"/>
    <property type="molecule type" value="Genomic_DNA"/>
</dbReference>
<evidence type="ECO:0000256" key="1">
    <source>
        <dbReference type="ARBA" id="ARBA00022630"/>
    </source>
</evidence>
<feature type="compositionally biased region" description="Polar residues" evidence="4">
    <location>
        <begin position="272"/>
        <end position="281"/>
    </location>
</feature>
<dbReference type="PANTHER" id="PTHR47429">
    <property type="entry name" value="PROTEIN TWIN LOV 1"/>
    <property type="match status" value="1"/>
</dbReference>
<protein>
    <recommendedName>
        <fullName evidence="5">PAS domain-containing protein</fullName>
    </recommendedName>
</protein>
<evidence type="ECO:0000313" key="7">
    <source>
        <dbReference type="Proteomes" id="UP000041254"/>
    </source>
</evidence>
<evidence type="ECO:0000256" key="2">
    <source>
        <dbReference type="ARBA" id="ARBA00022643"/>
    </source>
</evidence>
<keyword evidence="1" id="KW-0285">Flavoprotein</keyword>
<feature type="region of interest" description="Disordered" evidence="4">
    <location>
        <begin position="223"/>
        <end position="313"/>
    </location>
</feature>
<keyword evidence="3" id="KW-0157">Chromophore</keyword>
<reference evidence="6 7" key="1">
    <citation type="submission" date="2014-11" db="EMBL/GenBank/DDBJ databases">
        <authorList>
            <person name="Zhu J."/>
            <person name="Qi W."/>
            <person name="Song R."/>
        </authorList>
    </citation>
    <scope>NUCLEOTIDE SEQUENCE [LARGE SCALE GENOMIC DNA]</scope>
</reference>
<accession>A0A0G4F5C8</accession>
<dbReference type="SUPFAM" id="SSF55785">
    <property type="entry name" value="PYP-like sensor domain (PAS domain)"/>
    <property type="match status" value="1"/>
</dbReference>
<evidence type="ECO:0000256" key="3">
    <source>
        <dbReference type="ARBA" id="ARBA00022991"/>
    </source>
</evidence>
<feature type="compositionally biased region" description="Low complexity" evidence="4">
    <location>
        <begin position="244"/>
        <end position="255"/>
    </location>
</feature>
<evidence type="ECO:0000313" key="6">
    <source>
        <dbReference type="EMBL" id="CEM07537.1"/>
    </source>
</evidence>
<keyword evidence="7" id="KW-1185">Reference proteome</keyword>
<dbReference type="GO" id="GO:0005634">
    <property type="term" value="C:nucleus"/>
    <property type="evidence" value="ECO:0007669"/>
    <property type="project" value="TreeGrafter"/>
</dbReference>
<organism evidence="6 7">
    <name type="scientific">Vitrella brassicaformis (strain CCMP3155)</name>
    <dbReference type="NCBI Taxonomy" id="1169540"/>
    <lineage>
        <taxon>Eukaryota</taxon>
        <taxon>Sar</taxon>
        <taxon>Alveolata</taxon>
        <taxon>Colpodellida</taxon>
        <taxon>Vitrellaceae</taxon>
        <taxon>Vitrella</taxon>
    </lineage>
</organism>
<evidence type="ECO:0000259" key="5">
    <source>
        <dbReference type="Pfam" id="PF13426"/>
    </source>
</evidence>
<dbReference type="InterPro" id="IPR035965">
    <property type="entry name" value="PAS-like_dom_sf"/>
</dbReference>
<dbReference type="PhylomeDB" id="A0A0G4F5C8"/>
<dbReference type="PANTHER" id="PTHR47429:SF2">
    <property type="entry name" value="PROTEIN TWIN LOV 1"/>
    <property type="match status" value="1"/>
</dbReference>
<proteinExistence type="predicted"/>
<dbReference type="Pfam" id="PF13426">
    <property type="entry name" value="PAS_9"/>
    <property type="match status" value="1"/>
</dbReference>
<evidence type="ECO:0000256" key="4">
    <source>
        <dbReference type="SAM" id="MobiDB-lite"/>
    </source>
</evidence>
<dbReference type="OrthoDB" id="447251at2759"/>
<dbReference type="Gene3D" id="3.30.450.20">
    <property type="entry name" value="PAS domain"/>
    <property type="match status" value="1"/>
</dbReference>
<dbReference type="InParanoid" id="A0A0G4F5C8"/>
<dbReference type="InterPro" id="IPR000014">
    <property type="entry name" value="PAS"/>
</dbReference>
<name>A0A0G4F5C8_VITBC</name>
<sequence>MTYPSWDIEQAIEHFPAICGMKLSLTVADPTLPDCPLIGCSSGFTKLTGFDEYKVIGQNCRFLNEGCHVDEVVRRELRKAIHSRGSLFCLVQNKKANGSRFTNMLYLSSFHIPSRAQTFMIGVQSDATKVDLVGNENLRLFTEEKICELFNTVDLTNWVLMKARSFEAIERMKKTSPALPLRWRPPQPADDDEGRRPPPTPRWLAEEHIWPLFPAALSLDDPQPQAVTATDQDEQEHARDRGLSSGSTASSNTQSHTQPHDHRGEGGRLPSSPGTCTTYATAGNGERDDDTPPANGVLHPKDEEAAVGTPEMDGVVQQMAQIRLPPTD</sequence>
<dbReference type="VEuPathDB" id="CryptoDB:Vbra_14460"/>
<gene>
    <name evidence="6" type="ORF">Vbra_14460</name>
</gene>
<dbReference type="AlphaFoldDB" id="A0A0G4F5C8"/>